<keyword evidence="3" id="KW-0238">DNA-binding</keyword>
<keyword evidence="5" id="KW-0539">Nucleus</keyword>
<proteinExistence type="predicted"/>
<dbReference type="InterPro" id="IPR036093">
    <property type="entry name" value="NAC_dom_sf"/>
</dbReference>
<dbReference type="Pfam" id="PF02365">
    <property type="entry name" value="NAM"/>
    <property type="match status" value="1"/>
</dbReference>
<protein>
    <recommendedName>
        <fullName evidence="6">NAC domain-containing protein</fullName>
    </recommendedName>
</protein>
<evidence type="ECO:0000256" key="1">
    <source>
        <dbReference type="ARBA" id="ARBA00004123"/>
    </source>
</evidence>
<evidence type="ECO:0000256" key="2">
    <source>
        <dbReference type="ARBA" id="ARBA00023015"/>
    </source>
</evidence>
<reference evidence="7" key="1">
    <citation type="submission" date="2023-02" db="EMBL/GenBank/DDBJ databases">
        <title>Genome of toxic invasive species Heracleum sosnowskyi carries increased number of genes despite the absence of recent whole-genome duplications.</title>
        <authorList>
            <person name="Schelkunov M."/>
            <person name="Shtratnikova V."/>
            <person name="Makarenko M."/>
            <person name="Klepikova A."/>
            <person name="Omelchenko D."/>
            <person name="Novikova G."/>
            <person name="Obukhova E."/>
            <person name="Bogdanov V."/>
            <person name="Penin A."/>
            <person name="Logacheva M."/>
        </authorList>
    </citation>
    <scope>NUCLEOTIDE SEQUENCE</scope>
    <source>
        <strain evidence="7">Hsosn_3</strain>
        <tissue evidence="7">Leaf</tissue>
    </source>
</reference>
<evidence type="ECO:0000256" key="3">
    <source>
        <dbReference type="ARBA" id="ARBA00023125"/>
    </source>
</evidence>
<dbReference type="GO" id="GO:0003677">
    <property type="term" value="F:DNA binding"/>
    <property type="evidence" value="ECO:0007669"/>
    <property type="project" value="UniProtKB-KW"/>
</dbReference>
<dbReference type="PANTHER" id="PTHR31989">
    <property type="entry name" value="NAC DOMAIN-CONTAINING PROTEIN 82-RELATED"/>
    <property type="match status" value="1"/>
</dbReference>
<evidence type="ECO:0000259" key="6">
    <source>
        <dbReference type="PROSITE" id="PS51005"/>
    </source>
</evidence>
<dbReference type="SUPFAM" id="SSF101941">
    <property type="entry name" value="NAC domain"/>
    <property type="match status" value="1"/>
</dbReference>
<keyword evidence="8" id="KW-1185">Reference proteome</keyword>
<name>A0AAD8GRF1_9APIA</name>
<keyword evidence="4" id="KW-0804">Transcription</keyword>
<dbReference type="AlphaFoldDB" id="A0AAD8GRF1"/>
<accession>A0AAD8GRF1</accession>
<reference evidence="7" key="2">
    <citation type="submission" date="2023-05" db="EMBL/GenBank/DDBJ databases">
        <authorList>
            <person name="Schelkunov M.I."/>
        </authorList>
    </citation>
    <scope>NUCLEOTIDE SEQUENCE</scope>
    <source>
        <strain evidence="7">Hsosn_3</strain>
        <tissue evidence="7">Leaf</tissue>
    </source>
</reference>
<comment type="subcellular location">
    <subcellularLocation>
        <location evidence="1">Nucleus</location>
    </subcellularLocation>
</comment>
<dbReference type="InterPro" id="IPR003441">
    <property type="entry name" value="NAC-dom"/>
</dbReference>
<dbReference type="EMBL" id="JAUIZM010000015">
    <property type="protein sequence ID" value="KAK1352721.1"/>
    <property type="molecule type" value="Genomic_DNA"/>
</dbReference>
<dbReference type="PROSITE" id="PS51005">
    <property type="entry name" value="NAC"/>
    <property type="match status" value="1"/>
</dbReference>
<dbReference type="Gene3D" id="2.170.150.80">
    <property type="entry name" value="NAC domain"/>
    <property type="match status" value="1"/>
</dbReference>
<feature type="domain" description="NAC" evidence="6">
    <location>
        <begin position="8"/>
        <end position="183"/>
    </location>
</feature>
<gene>
    <name evidence="7" type="ORF">POM88_053152</name>
</gene>
<dbReference type="Proteomes" id="UP001237642">
    <property type="component" value="Unassembled WGS sequence"/>
</dbReference>
<comment type="caution">
    <text evidence="7">The sequence shown here is derived from an EMBL/GenBank/DDBJ whole genome shotgun (WGS) entry which is preliminary data.</text>
</comment>
<sequence>MGSKTLEFASGAFFTPTDRQVIEFYLKPKILGDDLKFDVVKKKDVYDPNSNPWQVFDLYDDDSWFDCAGKQSERIRLVFTKLSKIATTTPNSKNKKSRTRDNTSKKAGCGTWTAKAKPEQITDCCGYVIGERRYLVFDIKDTDSDAVVASQFGSFRMHEFCLSGIYEKFDHSRTNVLCKSTHESSMNMVSPHIADVDTTLISNLTKPGVVDNYDPAMVQVTNDDQAAEFYVNVFSSKNMVCPEIADLHTTSTSTLIEPSVVDNDPVVVELTNDQGTEFSVNDDYCLGEDWLAKLWNSLAQEDLAQDTTTIANLGKRKLEEESFCGTKKLCLR</sequence>
<evidence type="ECO:0000256" key="4">
    <source>
        <dbReference type="ARBA" id="ARBA00023163"/>
    </source>
</evidence>
<organism evidence="7 8">
    <name type="scientific">Heracleum sosnowskyi</name>
    <dbReference type="NCBI Taxonomy" id="360622"/>
    <lineage>
        <taxon>Eukaryota</taxon>
        <taxon>Viridiplantae</taxon>
        <taxon>Streptophyta</taxon>
        <taxon>Embryophyta</taxon>
        <taxon>Tracheophyta</taxon>
        <taxon>Spermatophyta</taxon>
        <taxon>Magnoliopsida</taxon>
        <taxon>eudicotyledons</taxon>
        <taxon>Gunneridae</taxon>
        <taxon>Pentapetalae</taxon>
        <taxon>asterids</taxon>
        <taxon>campanulids</taxon>
        <taxon>Apiales</taxon>
        <taxon>Apiaceae</taxon>
        <taxon>Apioideae</taxon>
        <taxon>apioid superclade</taxon>
        <taxon>Tordylieae</taxon>
        <taxon>Tordyliinae</taxon>
        <taxon>Heracleum</taxon>
    </lineage>
</organism>
<evidence type="ECO:0000313" key="8">
    <source>
        <dbReference type="Proteomes" id="UP001237642"/>
    </source>
</evidence>
<dbReference type="GO" id="GO:0005634">
    <property type="term" value="C:nucleus"/>
    <property type="evidence" value="ECO:0007669"/>
    <property type="project" value="UniProtKB-SubCell"/>
</dbReference>
<evidence type="ECO:0000256" key="5">
    <source>
        <dbReference type="ARBA" id="ARBA00023242"/>
    </source>
</evidence>
<dbReference type="GO" id="GO:0006355">
    <property type="term" value="P:regulation of DNA-templated transcription"/>
    <property type="evidence" value="ECO:0007669"/>
    <property type="project" value="InterPro"/>
</dbReference>
<keyword evidence="2" id="KW-0805">Transcription regulation</keyword>
<evidence type="ECO:0000313" key="7">
    <source>
        <dbReference type="EMBL" id="KAK1352721.1"/>
    </source>
</evidence>